<proteinExistence type="inferred from homology"/>
<feature type="transmembrane region" description="Helical" evidence="7">
    <location>
        <begin position="89"/>
        <end position="108"/>
    </location>
</feature>
<evidence type="ECO:0000256" key="7">
    <source>
        <dbReference type="SAM" id="Phobius"/>
    </source>
</evidence>
<dbReference type="GO" id="GO:0022857">
    <property type="term" value="F:transmembrane transporter activity"/>
    <property type="evidence" value="ECO:0007669"/>
    <property type="project" value="InterPro"/>
</dbReference>
<evidence type="ECO:0000256" key="6">
    <source>
        <dbReference type="ARBA" id="ARBA00023136"/>
    </source>
</evidence>
<keyword evidence="4" id="KW-0571">Peptide transport</keyword>
<dbReference type="GO" id="GO:0016020">
    <property type="term" value="C:membrane"/>
    <property type="evidence" value="ECO:0007669"/>
    <property type="project" value="UniProtKB-SubCell"/>
</dbReference>
<evidence type="ECO:0000256" key="3">
    <source>
        <dbReference type="ARBA" id="ARBA00022692"/>
    </source>
</evidence>
<sequence>MNSEQLHVICIEDVPPLTVHILWQIIQYILLTVAEILVSITGLIFAYSQAPKRYKSVIMSAWLLTTAIGDLIVVLVAEVRLVKNQAGEFFLFAILMACGALIFGALGLRYKEIKPIDDVSEDQQLIIDKKAPEPEDIIE</sequence>
<dbReference type="Gene3D" id="1.20.1250.20">
    <property type="entry name" value="MFS general substrate transporter like domains"/>
    <property type="match status" value="1"/>
</dbReference>
<dbReference type="Pfam" id="PF00854">
    <property type="entry name" value="PTR2"/>
    <property type="match status" value="1"/>
</dbReference>
<dbReference type="InterPro" id="IPR000109">
    <property type="entry name" value="POT_fam"/>
</dbReference>
<comment type="caution">
    <text evidence="8">The sequence shown here is derived from an EMBL/GenBank/DDBJ whole genome shotgun (WGS) entry which is preliminary data.</text>
</comment>
<comment type="similarity">
    <text evidence="2">Belongs to the major facilitator superfamily. Proton-dependent oligopeptide transporter (POT/PTR) (TC 2.A.17) family.</text>
</comment>
<evidence type="ECO:0000256" key="2">
    <source>
        <dbReference type="ARBA" id="ARBA00005982"/>
    </source>
</evidence>
<keyword evidence="6 7" id="KW-0472">Membrane</keyword>
<dbReference type="SUPFAM" id="SSF103473">
    <property type="entry name" value="MFS general substrate transporter"/>
    <property type="match status" value="1"/>
</dbReference>
<dbReference type="InterPro" id="IPR036259">
    <property type="entry name" value="MFS_trans_sf"/>
</dbReference>
<dbReference type="Proteomes" id="UP000663864">
    <property type="component" value="Unassembled WGS sequence"/>
</dbReference>
<gene>
    <name evidence="8" type="ORF">ZHD862_LOCUS10783</name>
</gene>
<reference evidence="8" key="1">
    <citation type="submission" date="2021-02" db="EMBL/GenBank/DDBJ databases">
        <authorList>
            <person name="Nowell W R."/>
        </authorList>
    </citation>
    <scope>NUCLEOTIDE SEQUENCE</scope>
</reference>
<evidence type="ECO:0000256" key="4">
    <source>
        <dbReference type="ARBA" id="ARBA00022856"/>
    </source>
</evidence>
<evidence type="ECO:0000256" key="5">
    <source>
        <dbReference type="ARBA" id="ARBA00022989"/>
    </source>
</evidence>
<dbReference type="EMBL" id="CAJNOT010000392">
    <property type="protein sequence ID" value="CAF0966634.1"/>
    <property type="molecule type" value="Genomic_DNA"/>
</dbReference>
<keyword evidence="3 7" id="KW-0812">Transmembrane</keyword>
<comment type="subcellular location">
    <subcellularLocation>
        <location evidence="1">Membrane</location>
        <topology evidence="1">Multi-pass membrane protein</topology>
    </subcellularLocation>
</comment>
<dbReference type="AlphaFoldDB" id="A0A814EAT1"/>
<protein>
    <submittedName>
        <fullName evidence="8">Uncharacterized protein</fullName>
    </submittedName>
</protein>
<keyword evidence="5 7" id="KW-1133">Transmembrane helix</keyword>
<keyword evidence="4" id="KW-0813">Transport</keyword>
<dbReference type="PANTHER" id="PTHR11654">
    <property type="entry name" value="OLIGOPEPTIDE TRANSPORTER-RELATED"/>
    <property type="match status" value="1"/>
</dbReference>
<organism evidence="8 9">
    <name type="scientific">Rotaria sordida</name>
    <dbReference type="NCBI Taxonomy" id="392033"/>
    <lineage>
        <taxon>Eukaryota</taxon>
        <taxon>Metazoa</taxon>
        <taxon>Spiralia</taxon>
        <taxon>Gnathifera</taxon>
        <taxon>Rotifera</taxon>
        <taxon>Eurotatoria</taxon>
        <taxon>Bdelloidea</taxon>
        <taxon>Philodinida</taxon>
        <taxon>Philodinidae</taxon>
        <taxon>Rotaria</taxon>
    </lineage>
</organism>
<keyword evidence="4" id="KW-0653">Protein transport</keyword>
<dbReference type="GO" id="GO:0015833">
    <property type="term" value="P:peptide transport"/>
    <property type="evidence" value="ECO:0007669"/>
    <property type="project" value="UniProtKB-KW"/>
</dbReference>
<evidence type="ECO:0000313" key="8">
    <source>
        <dbReference type="EMBL" id="CAF0966634.1"/>
    </source>
</evidence>
<feature type="transmembrane region" description="Helical" evidence="7">
    <location>
        <begin position="57"/>
        <end position="77"/>
    </location>
</feature>
<evidence type="ECO:0000256" key="1">
    <source>
        <dbReference type="ARBA" id="ARBA00004141"/>
    </source>
</evidence>
<accession>A0A814EAT1</accession>
<feature type="transmembrane region" description="Helical" evidence="7">
    <location>
        <begin position="25"/>
        <end position="45"/>
    </location>
</feature>
<name>A0A814EAT1_9BILA</name>
<evidence type="ECO:0000313" key="9">
    <source>
        <dbReference type="Proteomes" id="UP000663864"/>
    </source>
</evidence>